<sequence length="205" mass="22485">MGDIFSMNGSAIVGMAGKDSVAIATDLRYGNSYQTIGTNMRKVFRLSDNLMVALGGLATDIQTLSAKLRFRVNLYELEEKRPMSPKVATRMLSQLLYKHRFGPFFVSPIVAGLSKEGEPWVASMDSIGAVSDVDAYYSEGTAAETLMGACETYWKEDMTPEQLGGTVERVIQAGMGRDAFSGWGAEVWLLTSEGLEVREVKTRQD</sequence>
<dbReference type="Pfam" id="PF00227">
    <property type="entry name" value="Proteasome"/>
    <property type="match status" value="1"/>
</dbReference>
<dbReference type="InterPro" id="IPR023333">
    <property type="entry name" value="Proteasome_suB-type"/>
</dbReference>
<keyword evidence="5" id="KW-1185">Reference proteome</keyword>
<comment type="similarity">
    <text evidence="3">Belongs to the peptidase T1B family.</text>
</comment>
<dbReference type="AlphaFoldDB" id="A0A391NMM1"/>
<dbReference type="SUPFAM" id="SSF56235">
    <property type="entry name" value="N-terminal nucleophile aminohydrolases (Ntn hydrolases)"/>
    <property type="match status" value="1"/>
</dbReference>
<evidence type="ECO:0000313" key="4">
    <source>
        <dbReference type="EMBL" id="GCA62320.1"/>
    </source>
</evidence>
<dbReference type="Gene3D" id="3.60.20.10">
    <property type="entry name" value="Glutamine Phosphoribosylpyrophosphate, subunit 1, domain 1"/>
    <property type="match status" value="1"/>
</dbReference>
<dbReference type="GO" id="GO:0051603">
    <property type="term" value="P:proteolysis involved in protein catabolic process"/>
    <property type="evidence" value="ECO:0007669"/>
    <property type="project" value="InterPro"/>
</dbReference>
<protein>
    <recommendedName>
        <fullName evidence="3">Proteasome subunit beta</fullName>
    </recommendedName>
</protein>
<dbReference type="InterPro" id="IPR029055">
    <property type="entry name" value="Ntn_hydrolases_N"/>
</dbReference>
<dbReference type="PROSITE" id="PS51476">
    <property type="entry name" value="PROTEASOME_BETA_2"/>
    <property type="match status" value="1"/>
</dbReference>
<organism evidence="4 5">
    <name type="scientific">Kipferlia bialata</name>
    <dbReference type="NCBI Taxonomy" id="797122"/>
    <lineage>
        <taxon>Eukaryota</taxon>
        <taxon>Metamonada</taxon>
        <taxon>Carpediemonas-like organisms</taxon>
        <taxon>Kipferlia</taxon>
    </lineage>
</organism>
<gene>
    <name evidence="4" type="ORF">KIPB_002785</name>
</gene>
<dbReference type="PROSITE" id="PS00854">
    <property type="entry name" value="PROTEASOME_BETA_1"/>
    <property type="match status" value="1"/>
</dbReference>
<dbReference type="OrthoDB" id="204949at2759"/>
<dbReference type="PANTHER" id="PTHR32194:SF10">
    <property type="entry name" value="PROTEASOME SUBUNIT BETA TYPE-3"/>
    <property type="match status" value="1"/>
</dbReference>
<proteinExistence type="inferred from homology"/>
<keyword evidence="1 3" id="KW-0963">Cytoplasm</keyword>
<evidence type="ECO:0000256" key="1">
    <source>
        <dbReference type="ARBA" id="ARBA00022490"/>
    </source>
</evidence>
<comment type="function">
    <text evidence="3">Component of the proteasome, a multicatalytic proteinase complex which is characterized by its ability to cleave peptides with Arg, Phe, Tyr, Leu, and Glu adjacent to the leaving group at neutral or slightly basic pH. The proteasome has an ATP-dependent proteolytic activity.</text>
</comment>
<dbReference type="InterPro" id="IPR001353">
    <property type="entry name" value="Proteasome_sua/b"/>
</dbReference>
<evidence type="ECO:0000256" key="2">
    <source>
        <dbReference type="ARBA" id="ARBA00022942"/>
    </source>
</evidence>
<keyword evidence="2 3" id="KW-0647">Proteasome</keyword>
<keyword evidence="3" id="KW-0539">Nucleus</keyword>
<dbReference type="GO" id="GO:0005839">
    <property type="term" value="C:proteasome core complex"/>
    <property type="evidence" value="ECO:0007669"/>
    <property type="project" value="InterPro"/>
</dbReference>
<reference evidence="4 5" key="1">
    <citation type="journal article" date="2018" name="PLoS ONE">
        <title>The draft genome of Kipferlia bialata reveals reductive genome evolution in fornicate parasites.</title>
        <authorList>
            <person name="Tanifuji G."/>
            <person name="Takabayashi S."/>
            <person name="Kume K."/>
            <person name="Takagi M."/>
            <person name="Nakayama T."/>
            <person name="Kamikawa R."/>
            <person name="Inagaki Y."/>
            <person name="Hashimoto T."/>
        </authorList>
    </citation>
    <scope>NUCLEOTIDE SEQUENCE [LARGE SCALE GENOMIC DNA]</scope>
    <source>
        <strain evidence="4">NY0173</strain>
    </source>
</reference>
<comment type="subcellular location">
    <subcellularLocation>
        <location evidence="3">Cytoplasm</location>
    </subcellularLocation>
    <subcellularLocation>
        <location evidence="3">Nucleus</location>
    </subcellularLocation>
</comment>
<dbReference type="PANTHER" id="PTHR32194">
    <property type="entry name" value="METALLOPROTEASE TLDD"/>
    <property type="match status" value="1"/>
</dbReference>
<dbReference type="Proteomes" id="UP000265618">
    <property type="component" value="Unassembled WGS sequence"/>
</dbReference>
<accession>A0A391NMM1</accession>
<dbReference type="EMBL" id="BDIP01000489">
    <property type="protein sequence ID" value="GCA62320.1"/>
    <property type="molecule type" value="Genomic_DNA"/>
</dbReference>
<comment type="subunit">
    <text evidence="3">Component of the proteasome complex.</text>
</comment>
<dbReference type="InterPro" id="IPR016050">
    <property type="entry name" value="Proteasome_bsu_CS"/>
</dbReference>
<evidence type="ECO:0000256" key="3">
    <source>
        <dbReference type="RuleBase" id="RU004203"/>
    </source>
</evidence>
<comment type="caution">
    <text evidence="4">The sequence shown here is derived from an EMBL/GenBank/DDBJ whole genome shotgun (WGS) entry which is preliminary data.</text>
</comment>
<dbReference type="GO" id="GO:0005634">
    <property type="term" value="C:nucleus"/>
    <property type="evidence" value="ECO:0007669"/>
    <property type="project" value="UniProtKB-SubCell"/>
</dbReference>
<name>A0A391NMM1_9EUKA</name>
<evidence type="ECO:0000313" key="5">
    <source>
        <dbReference type="Proteomes" id="UP000265618"/>
    </source>
</evidence>
<dbReference type="GO" id="GO:0005737">
    <property type="term" value="C:cytoplasm"/>
    <property type="evidence" value="ECO:0007669"/>
    <property type="project" value="UniProtKB-SubCell"/>
</dbReference>